<dbReference type="PANTHER" id="PTHR44688:SF16">
    <property type="entry name" value="DNA-BINDING TRANSCRIPTIONAL ACTIVATOR DEVR_DOSR"/>
    <property type="match status" value="1"/>
</dbReference>
<dbReference type="PRINTS" id="PR00038">
    <property type="entry name" value="HTHLUXR"/>
</dbReference>
<evidence type="ECO:0000256" key="1">
    <source>
        <dbReference type="ARBA" id="ARBA00023015"/>
    </source>
</evidence>
<proteinExistence type="predicted"/>
<evidence type="ECO:0000256" key="3">
    <source>
        <dbReference type="ARBA" id="ARBA00023163"/>
    </source>
</evidence>
<dbReference type="SMART" id="SM00421">
    <property type="entry name" value="HTH_LUXR"/>
    <property type="match status" value="1"/>
</dbReference>
<dbReference type="STRING" id="1503961.SAMN05421736_11028"/>
<dbReference type="CDD" id="cd06170">
    <property type="entry name" value="LuxR_C_like"/>
    <property type="match status" value="1"/>
</dbReference>
<dbReference type="InterPro" id="IPR036388">
    <property type="entry name" value="WH-like_DNA-bd_sf"/>
</dbReference>
<keyword evidence="1" id="KW-0805">Transcription regulation</keyword>
<dbReference type="GO" id="GO:0003677">
    <property type="term" value="F:DNA binding"/>
    <property type="evidence" value="ECO:0007669"/>
    <property type="project" value="UniProtKB-KW"/>
</dbReference>
<keyword evidence="2" id="KW-0238">DNA-binding</keyword>
<dbReference type="PROSITE" id="PS00622">
    <property type="entry name" value="HTH_LUXR_1"/>
    <property type="match status" value="1"/>
</dbReference>
<dbReference type="Proteomes" id="UP000198935">
    <property type="component" value="Unassembled WGS sequence"/>
</dbReference>
<dbReference type="Gene3D" id="1.10.10.10">
    <property type="entry name" value="Winged helix-like DNA-binding domain superfamily/Winged helix DNA-binding domain"/>
    <property type="match status" value="1"/>
</dbReference>
<dbReference type="InterPro" id="IPR000792">
    <property type="entry name" value="Tscrpt_reg_LuxR_C"/>
</dbReference>
<keyword evidence="6" id="KW-1185">Reference proteome</keyword>
<dbReference type="PANTHER" id="PTHR44688">
    <property type="entry name" value="DNA-BINDING TRANSCRIPTIONAL ACTIVATOR DEVR_DOSR"/>
    <property type="match status" value="1"/>
</dbReference>
<dbReference type="EMBL" id="FNPI01000010">
    <property type="protein sequence ID" value="SDZ33484.1"/>
    <property type="molecule type" value="Genomic_DNA"/>
</dbReference>
<name>A0A1H3S6F1_9BACI</name>
<gene>
    <name evidence="5" type="ORF">SAMN05421736_11028</name>
</gene>
<accession>A0A1H3S6F1</accession>
<dbReference type="GO" id="GO:0006355">
    <property type="term" value="P:regulation of DNA-templated transcription"/>
    <property type="evidence" value="ECO:0007669"/>
    <property type="project" value="InterPro"/>
</dbReference>
<dbReference type="Pfam" id="PF00196">
    <property type="entry name" value="GerE"/>
    <property type="match status" value="1"/>
</dbReference>
<protein>
    <submittedName>
        <fullName evidence="5">Two-component system, NarL family, response regulator DegU</fullName>
    </submittedName>
</protein>
<evidence type="ECO:0000256" key="2">
    <source>
        <dbReference type="ARBA" id="ARBA00023125"/>
    </source>
</evidence>
<evidence type="ECO:0000259" key="4">
    <source>
        <dbReference type="PROSITE" id="PS50043"/>
    </source>
</evidence>
<dbReference type="InterPro" id="IPR016032">
    <property type="entry name" value="Sig_transdc_resp-reg_C-effctor"/>
</dbReference>
<dbReference type="AlphaFoldDB" id="A0A1H3S6F1"/>
<dbReference type="PROSITE" id="PS50043">
    <property type="entry name" value="HTH_LUXR_2"/>
    <property type="match status" value="1"/>
</dbReference>
<reference evidence="6" key="1">
    <citation type="submission" date="2016-10" db="EMBL/GenBank/DDBJ databases">
        <authorList>
            <person name="Varghese N."/>
            <person name="Submissions S."/>
        </authorList>
    </citation>
    <scope>NUCLEOTIDE SEQUENCE [LARGE SCALE GENOMIC DNA]</scope>
    <source>
        <strain evidence="6">SP</strain>
    </source>
</reference>
<dbReference type="SUPFAM" id="SSF46894">
    <property type="entry name" value="C-terminal effector domain of the bipartite response regulators"/>
    <property type="match status" value="1"/>
</dbReference>
<evidence type="ECO:0000313" key="6">
    <source>
        <dbReference type="Proteomes" id="UP000198935"/>
    </source>
</evidence>
<feature type="domain" description="HTH luxR-type" evidence="4">
    <location>
        <begin position="165"/>
        <end position="229"/>
    </location>
</feature>
<sequence length="235" mass="27420">MQITTKERAAVNQSRIFLYGKNQEIGTEYSEVITNELHLFFEIKQDLLPDSPQPGDFLFLLIEGYSRENVHFIKKICHSYMDDNTLSILLVHKEELDRRGFQYLSLPISGIVSLPYLLKHCQRVIEAVWTNGIFLEPQKHRELVLEIERKKMKDMPIKRLVLKRDICHTLLSQNERDVLQLILEGHNNQKIAKLLYLAPSTVSTIISHLLRKMQANDRTDAMVKAIRTGWVEAQR</sequence>
<organism evidence="5 6">
    <name type="scientific">Evansella caseinilytica</name>
    <dbReference type="NCBI Taxonomy" id="1503961"/>
    <lineage>
        <taxon>Bacteria</taxon>
        <taxon>Bacillati</taxon>
        <taxon>Bacillota</taxon>
        <taxon>Bacilli</taxon>
        <taxon>Bacillales</taxon>
        <taxon>Bacillaceae</taxon>
        <taxon>Evansella</taxon>
    </lineage>
</organism>
<evidence type="ECO:0000313" key="5">
    <source>
        <dbReference type="EMBL" id="SDZ33484.1"/>
    </source>
</evidence>
<keyword evidence="3" id="KW-0804">Transcription</keyword>